<dbReference type="InterPro" id="IPR001849">
    <property type="entry name" value="PH_domain"/>
</dbReference>
<accession>A0A6V7VXC3</accession>
<dbReference type="Pfam" id="PF00169">
    <property type="entry name" value="PH"/>
    <property type="match status" value="1"/>
</dbReference>
<dbReference type="PROSITE" id="PS50003">
    <property type="entry name" value="PH_DOMAIN"/>
    <property type="match status" value="1"/>
</dbReference>
<sequence>MTKIYSFTFHNANLPAIFQCDNWTAQQVAEWLNGVDDGMAPYIRHFVTHNITGSKLLNVDNDTLKRIGVNREASRAKIISAINLLLYYSYSIKYENLQKLALKTRVCTNEILEAVSIATPIINNSSNASMHIEVLNNVLGALASTYENTIRLIFWLERNPFAGNKKYAKMRNNLATCVDEMVDCVNNPNNPKFFSVPQLLIERAKMIQQVCNEIIHLPDPSILYTAFLDRITIRRPASADWGFEIGRTCLGINLITRVDYNSPSAFPDKFDVGDEILEINGQSVIGWKRTTLLRQNVETQLLLCKRPRESCSPQRFPKIQDCGNLGGDQEAKRLTKLALDFKNKIGTDFSMRWHRNQKEISNELKKQENSNSNHLALRRVRSSSFTANVNSNSRRCSDCSLPQASRCISLLIPTGKQQLFRRASVWNESPPGTLHSPFKDSNSWLLLLASWGTENNRLTTTTRPDRIQKRPPPLKGILEPGEVSVVVDKGEIEDGQNGIVFSSVEIVQENELLKIGTSLSVIVEPEWNAPIKEITGISTQQRIPFSENAVNPLPVISESPLSNIHAKIARFFYGEFSTTPSPSPSSINIQNSSQDLTIKTSATFLPKQTTNPECKTPITPNSKYSLELPFSSSTSTKLGREVRVVYVLLIRLPILLLLLKQQVRPLAEPDEVGDLLLTYVPISSSENAINNCQSTQNISSKSPIIEGLILRELFQSEYKRQIFRASFRRKRWTKCWGLIKGGIFQIYSNQMSTEAELLIDLSMSTITTKPEIQTSKKHIFLLKNKNKGLKLHFAVYSNEELNKWLEAIIQEQQQNSLIMTSSTSSTECPNILQKSSSIASNIIEGSSPPPMIVHVVSGRQSPR</sequence>
<evidence type="ECO:0000313" key="6">
    <source>
        <dbReference type="EMBL" id="CAD2178871.1"/>
    </source>
</evidence>
<evidence type="ECO:0000259" key="2">
    <source>
        <dbReference type="PROSITE" id="PS50003"/>
    </source>
</evidence>
<dbReference type="InterPro" id="IPR001660">
    <property type="entry name" value="SAM"/>
</dbReference>
<dbReference type="PROSITE" id="PS51290">
    <property type="entry name" value="CRIC"/>
    <property type="match status" value="1"/>
</dbReference>
<evidence type="ECO:0000256" key="1">
    <source>
        <dbReference type="ARBA" id="ARBA00009498"/>
    </source>
</evidence>
<dbReference type="Gene3D" id="2.30.29.30">
    <property type="entry name" value="Pleckstrin-homology domain (PH domain)/Phosphotyrosine-binding domain (PTB)"/>
    <property type="match status" value="1"/>
</dbReference>
<proteinExistence type="inferred from homology"/>
<feature type="domain" description="CRIC" evidence="5">
    <location>
        <begin position="96"/>
        <end position="192"/>
    </location>
</feature>
<dbReference type="InterPro" id="IPR017874">
    <property type="entry name" value="CRIC_domain"/>
</dbReference>
<comment type="similarity">
    <text evidence="1">Belongs to the CNKSR family.</text>
</comment>
<gene>
    <name evidence="6" type="ORF">MENT_LOCUS30835</name>
</gene>
<dbReference type="SUPFAM" id="SSF50156">
    <property type="entry name" value="PDZ domain-like"/>
    <property type="match status" value="1"/>
</dbReference>
<dbReference type="PANTHER" id="PTHR12844">
    <property type="entry name" value="CONNECTOR ENCHANCER OF KINASE SUPPRESSOR OF RAS"/>
    <property type="match status" value="1"/>
</dbReference>
<dbReference type="SUPFAM" id="SSF47769">
    <property type="entry name" value="SAM/Pointed domain"/>
    <property type="match status" value="1"/>
</dbReference>
<dbReference type="SUPFAM" id="SSF50729">
    <property type="entry name" value="PH domain-like"/>
    <property type="match status" value="1"/>
</dbReference>
<reference evidence="6 7" key="1">
    <citation type="submission" date="2020-08" db="EMBL/GenBank/DDBJ databases">
        <authorList>
            <person name="Koutsovoulos G."/>
            <person name="Danchin GJ E."/>
        </authorList>
    </citation>
    <scope>NUCLEOTIDE SEQUENCE [LARGE SCALE GENOMIC DNA]</scope>
</reference>
<dbReference type="Gene3D" id="1.10.150.50">
    <property type="entry name" value="Transcription Factor, Ets-1"/>
    <property type="match status" value="1"/>
</dbReference>
<dbReference type="AlphaFoldDB" id="A0A6V7VXC3"/>
<feature type="domain" description="PH" evidence="2">
    <location>
        <begin position="702"/>
        <end position="813"/>
    </location>
</feature>
<dbReference type="EMBL" id="CAJEWN010000330">
    <property type="protein sequence ID" value="CAD2178871.1"/>
    <property type="molecule type" value="Genomic_DNA"/>
</dbReference>
<dbReference type="InterPro" id="IPR051566">
    <property type="entry name" value="CNKSR"/>
</dbReference>
<dbReference type="Proteomes" id="UP000580250">
    <property type="component" value="Unassembled WGS sequence"/>
</dbReference>
<evidence type="ECO:0000259" key="4">
    <source>
        <dbReference type="PROSITE" id="PS50106"/>
    </source>
</evidence>
<dbReference type="Pfam" id="PF07647">
    <property type="entry name" value="SAM_2"/>
    <property type="match status" value="1"/>
</dbReference>
<evidence type="ECO:0000259" key="3">
    <source>
        <dbReference type="PROSITE" id="PS50105"/>
    </source>
</evidence>
<dbReference type="InterPro" id="IPR011993">
    <property type="entry name" value="PH-like_dom_sf"/>
</dbReference>
<evidence type="ECO:0000313" key="7">
    <source>
        <dbReference type="Proteomes" id="UP000580250"/>
    </source>
</evidence>
<name>A0A6V7VXC3_MELEN</name>
<dbReference type="InterPro" id="IPR036034">
    <property type="entry name" value="PDZ_sf"/>
</dbReference>
<dbReference type="SMART" id="SM00454">
    <property type="entry name" value="SAM"/>
    <property type="match status" value="1"/>
</dbReference>
<protein>
    <submittedName>
        <fullName evidence="6">Uncharacterized protein</fullName>
    </submittedName>
</protein>
<dbReference type="PROSITE" id="PS50106">
    <property type="entry name" value="PDZ"/>
    <property type="match status" value="1"/>
</dbReference>
<dbReference type="Gene3D" id="2.30.42.10">
    <property type="match status" value="1"/>
</dbReference>
<dbReference type="PROSITE" id="PS50105">
    <property type="entry name" value="SAM_DOMAIN"/>
    <property type="match status" value="1"/>
</dbReference>
<organism evidence="6 7">
    <name type="scientific">Meloidogyne enterolobii</name>
    <name type="common">Root-knot nematode worm</name>
    <name type="synonym">Meloidogyne mayaguensis</name>
    <dbReference type="NCBI Taxonomy" id="390850"/>
    <lineage>
        <taxon>Eukaryota</taxon>
        <taxon>Metazoa</taxon>
        <taxon>Ecdysozoa</taxon>
        <taxon>Nematoda</taxon>
        <taxon>Chromadorea</taxon>
        <taxon>Rhabditida</taxon>
        <taxon>Tylenchina</taxon>
        <taxon>Tylenchomorpha</taxon>
        <taxon>Tylenchoidea</taxon>
        <taxon>Meloidogynidae</taxon>
        <taxon>Meloidogyninae</taxon>
        <taxon>Meloidogyne</taxon>
    </lineage>
</organism>
<feature type="domain" description="PDZ" evidence="4">
    <location>
        <begin position="230"/>
        <end position="284"/>
    </location>
</feature>
<dbReference type="InterPro" id="IPR013761">
    <property type="entry name" value="SAM/pointed_sf"/>
</dbReference>
<feature type="domain" description="SAM" evidence="3">
    <location>
        <begin position="23"/>
        <end position="88"/>
    </location>
</feature>
<dbReference type="Pfam" id="PF10534">
    <property type="entry name" value="CRIC_ras_sig"/>
    <property type="match status" value="1"/>
</dbReference>
<dbReference type="InterPro" id="IPR001478">
    <property type="entry name" value="PDZ"/>
</dbReference>
<dbReference type="SMART" id="SM00233">
    <property type="entry name" value="PH"/>
    <property type="match status" value="1"/>
</dbReference>
<comment type="caution">
    <text evidence="6">The sequence shown here is derived from an EMBL/GenBank/DDBJ whole genome shotgun (WGS) entry which is preliminary data.</text>
</comment>
<evidence type="ECO:0000259" key="5">
    <source>
        <dbReference type="PROSITE" id="PS51290"/>
    </source>
</evidence>
<dbReference type="OrthoDB" id="74412at2759"/>
<dbReference type="PANTHER" id="PTHR12844:SF42">
    <property type="entry name" value="CONNECTOR ENHANCER OF KSR PROTEIN CNK"/>
    <property type="match status" value="1"/>
</dbReference>